<dbReference type="Pfam" id="PF00561">
    <property type="entry name" value="Abhydrolase_1"/>
    <property type="match status" value="1"/>
</dbReference>
<dbReference type="SUPFAM" id="SSF53474">
    <property type="entry name" value="alpha/beta-Hydrolases"/>
    <property type="match status" value="1"/>
</dbReference>
<proteinExistence type="predicted"/>
<dbReference type="InterPro" id="IPR029058">
    <property type="entry name" value="AB_hydrolase_fold"/>
</dbReference>
<keyword evidence="2" id="KW-0378">Hydrolase</keyword>
<dbReference type="InterPro" id="IPR050471">
    <property type="entry name" value="AB_hydrolase"/>
</dbReference>
<dbReference type="Gene3D" id="3.40.50.1820">
    <property type="entry name" value="alpha/beta hydrolase"/>
    <property type="match status" value="1"/>
</dbReference>
<feature type="domain" description="AB hydrolase-1" evidence="1">
    <location>
        <begin position="21"/>
        <end position="246"/>
    </location>
</feature>
<name>A0A7G9Z500_9EURY</name>
<dbReference type="PANTHER" id="PTHR43433:SF5">
    <property type="entry name" value="AB HYDROLASE-1 DOMAIN-CONTAINING PROTEIN"/>
    <property type="match status" value="1"/>
</dbReference>
<accession>A0A7G9Z500</accession>
<gene>
    <name evidence="2" type="primary">rutD</name>
    <name evidence="2" type="ORF">BDIJAKCO_00008</name>
</gene>
<dbReference type="EMBL" id="MT631610">
    <property type="protein sequence ID" value="QNO55334.1"/>
    <property type="molecule type" value="Genomic_DNA"/>
</dbReference>
<dbReference type="GO" id="GO:0016787">
    <property type="term" value="F:hydrolase activity"/>
    <property type="evidence" value="ECO:0007669"/>
    <property type="project" value="UniProtKB-KW"/>
</dbReference>
<evidence type="ECO:0000259" key="1">
    <source>
        <dbReference type="Pfam" id="PF00561"/>
    </source>
</evidence>
<dbReference type="InterPro" id="IPR000073">
    <property type="entry name" value="AB_hydrolase_1"/>
</dbReference>
<dbReference type="AlphaFoldDB" id="A0A7G9Z500"/>
<dbReference type="PANTHER" id="PTHR43433">
    <property type="entry name" value="HYDROLASE, ALPHA/BETA FOLD FAMILY PROTEIN"/>
    <property type="match status" value="1"/>
</dbReference>
<reference evidence="2" key="1">
    <citation type="submission" date="2020-06" db="EMBL/GenBank/DDBJ databases">
        <title>Unique genomic features of the anaerobic methanotrophic archaea.</title>
        <authorList>
            <person name="Chadwick G.L."/>
            <person name="Skennerton C.T."/>
            <person name="Laso-Perez R."/>
            <person name="Leu A.O."/>
            <person name="Speth D.R."/>
            <person name="Yu H."/>
            <person name="Morgan-Lang C."/>
            <person name="Hatzenpichler R."/>
            <person name="Goudeau D."/>
            <person name="Malmstrom R."/>
            <person name="Brazelton W.J."/>
            <person name="Woyke T."/>
            <person name="Hallam S.J."/>
            <person name="Tyson G.W."/>
            <person name="Wegener G."/>
            <person name="Boetius A."/>
            <person name="Orphan V."/>
        </authorList>
    </citation>
    <scope>NUCLEOTIDE SEQUENCE</scope>
</reference>
<organism evidence="2">
    <name type="scientific">Candidatus Methanophaga sp. ANME-1 ERB7</name>
    <dbReference type="NCBI Taxonomy" id="2759913"/>
    <lineage>
        <taxon>Archaea</taxon>
        <taxon>Methanobacteriati</taxon>
        <taxon>Methanobacteriota</taxon>
        <taxon>Stenosarchaea group</taxon>
        <taxon>Methanomicrobia</taxon>
        <taxon>Candidatus Methanophagales</taxon>
        <taxon>Candidatus Methanophagaceae</taxon>
        <taxon>Candidatus Methanophaga</taxon>
    </lineage>
</organism>
<protein>
    <submittedName>
        <fullName evidence="2">Putative aminoacrylate hydrolase RutD</fullName>
        <ecNumber evidence="2">3.5.1.-</ecNumber>
    </submittedName>
</protein>
<dbReference type="EC" id="3.5.1.-" evidence="2"/>
<sequence>MPKVDVRDIEINYHEEGTGFPLVLIHGLSGDQAGWVLVMPEFSKHYRTIAPDVRGHGDSGKPDMPYSIQQFSADLFALFQKLEIRQAHLLGFSMGAAIAQQFVLDHPERVKSLILVSTFSHTDIHLHKAFIRLRKSLDRGGYSTFFDEMVKLAFNPDFVTANTHFMEEVKAMGIKINSPTAIAHATEACMKFNVKNRISQISVPTLIISGREDTFTPLAISEQIHQSIHSSQWKILEGVGHNIYIAKARRPCTGRPGIPGTSIGVCPLSTSI</sequence>
<evidence type="ECO:0000313" key="2">
    <source>
        <dbReference type="EMBL" id="QNO55334.1"/>
    </source>
</evidence>
<dbReference type="PRINTS" id="PR00111">
    <property type="entry name" value="ABHYDROLASE"/>
</dbReference>